<dbReference type="InterPro" id="IPR005517">
    <property type="entry name" value="Transl_elong_EFG/EF2_IV"/>
</dbReference>
<dbReference type="SUPFAM" id="SSF54211">
    <property type="entry name" value="Ribosomal protein S5 domain 2-like"/>
    <property type="match status" value="1"/>
</dbReference>
<feature type="domain" description="Tr-type G" evidence="6">
    <location>
        <begin position="1"/>
        <end position="229"/>
    </location>
</feature>
<protein>
    <submittedName>
        <fullName evidence="7">Small GTP-binding protein</fullName>
    </submittedName>
</protein>
<keyword evidence="3" id="KW-0342">GTP-binding</keyword>
<dbReference type="RefSeq" id="WP_133527649.1">
    <property type="nucleotide sequence ID" value="NZ_SNXO01000003.1"/>
</dbReference>
<dbReference type="InterPro" id="IPR027417">
    <property type="entry name" value="P-loop_NTPase"/>
</dbReference>
<evidence type="ECO:0000256" key="2">
    <source>
        <dbReference type="ARBA" id="ARBA00022917"/>
    </source>
</evidence>
<dbReference type="InterPro" id="IPR009000">
    <property type="entry name" value="Transl_B-barrel_sf"/>
</dbReference>
<evidence type="ECO:0000256" key="5">
    <source>
        <dbReference type="SAM" id="MobiDB-lite"/>
    </source>
</evidence>
<feature type="region of interest" description="Disordered" evidence="5">
    <location>
        <begin position="677"/>
        <end position="712"/>
    </location>
</feature>
<reference evidence="7 8" key="1">
    <citation type="submission" date="2019-03" db="EMBL/GenBank/DDBJ databases">
        <title>Genomic Encyclopedia of Type Strains, Phase IV (KMG-IV): sequencing the most valuable type-strain genomes for metagenomic binning, comparative biology and taxonomic classification.</title>
        <authorList>
            <person name="Goeker M."/>
        </authorList>
    </citation>
    <scope>NUCLEOTIDE SEQUENCE [LARGE SCALE GENOMIC DNA]</scope>
    <source>
        <strain evidence="7 8">DSM 28287</strain>
    </source>
</reference>
<dbReference type="InterPro" id="IPR041095">
    <property type="entry name" value="EFG_II"/>
</dbReference>
<evidence type="ECO:0000313" key="7">
    <source>
        <dbReference type="EMBL" id="TDP59658.1"/>
    </source>
</evidence>
<evidence type="ECO:0000256" key="1">
    <source>
        <dbReference type="ARBA" id="ARBA00022741"/>
    </source>
</evidence>
<dbReference type="GO" id="GO:0003924">
    <property type="term" value="F:GTPase activity"/>
    <property type="evidence" value="ECO:0007669"/>
    <property type="project" value="InterPro"/>
</dbReference>
<dbReference type="SUPFAM" id="SSF54980">
    <property type="entry name" value="EF-G C-terminal domain-like"/>
    <property type="match status" value="2"/>
</dbReference>
<dbReference type="CDD" id="cd10912">
    <property type="entry name" value="PIN_YacP-like"/>
    <property type="match status" value="1"/>
</dbReference>
<evidence type="ECO:0000256" key="4">
    <source>
        <dbReference type="ARBA" id="ARBA00023251"/>
    </source>
</evidence>
<dbReference type="EMBL" id="SNXO01000003">
    <property type="protein sequence ID" value="TDP59658.1"/>
    <property type="molecule type" value="Genomic_DNA"/>
</dbReference>
<dbReference type="Pfam" id="PF03764">
    <property type="entry name" value="EFG_IV"/>
    <property type="match status" value="1"/>
</dbReference>
<dbReference type="PANTHER" id="PTHR43261">
    <property type="entry name" value="TRANSLATION ELONGATION FACTOR G-RELATED"/>
    <property type="match status" value="1"/>
</dbReference>
<keyword evidence="8" id="KW-1185">Reference proteome</keyword>
<comment type="caution">
    <text evidence="7">The sequence shown here is derived from an EMBL/GenBank/DDBJ whole genome shotgun (WGS) entry which is preliminary data.</text>
</comment>
<gene>
    <name evidence="7" type="ORF">EV211_10385</name>
</gene>
<dbReference type="Pfam" id="PF00679">
    <property type="entry name" value="EFG_C"/>
    <property type="match status" value="1"/>
</dbReference>
<dbReference type="InterPro" id="IPR000640">
    <property type="entry name" value="EFG_V-like"/>
</dbReference>
<dbReference type="InterPro" id="IPR035650">
    <property type="entry name" value="Tet_C"/>
</dbReference>
<dbReference type="SMART" id="SM00838">
    <property type="entry name" value="EFG_C"/>
    <property type="match status" value="1"/>
</dbReference>
<proteinExistence type="predicted"/>
<dbReference type="InterPro" id="IPR031157">
    <property type="entry name" value="G_TR_CS"/>
</dbReference>
<dbReference type="Gene3D" id="3.30.70.870">
    <property type="entry name" value="Elongation Factor G (Translational Gtpase), domain 3"/>
    <property type="match status" value="1"/>
</dbReference>
<dbReference type="Gene3D" id="3.30.70.240">
    <property type="match status" value="1"/>
</dbReference>
<dbReference type="Pfam" id="PF00009">
    <property type="entry name" value="GTP_EFTU"/>
    <property type="match status" value="1"/>
</dbReference>
<dbReference type="InterPro" id="IPR020568">
    <property type="entry name" value="Ribosomal_Su5_D2-typ_SF"/>
</dbReference>
<dbReference type="PROSITE" id="PS00301">
    <property type="entry name" value="G_TR_1"/>
    <property type="match status" value="1"/>
</dbReference>
<dbReference type="GO" id="GO:0005525">
    <property type="term" value="F:GTP binding"/>
    <property type="evidence" value="ECO:0007669"/>
    <property type="project" value="UniProtKB-KW"/>
</dbReference>
<dbReference type="InterPro" id="IPR014721">
    <property type="entry name" value="Ribsml_uS5_D2-typ_fold_subgr"/>
</dbReference>
<dbReference type="InterPro" id="IPR010298">
    <property type="entry name" value="YacP-like"/>
</dbReference>
<dbReference type="SUPFAM" id="SSF50447">
    <property type="entry name" value="Translation proteins"/>
    <property type="match status" value="1"/>
</dbReference>
<dbReference type="PRINTS" id="PR00315">
    <property type="entry name" value="ELONGATNFCT"/>
</dbReference>
<dbReference type="Pfam" id="PF14492">
    <property type="entry name" value="EFG_III"/>
    <property type="match status" value="1"/>
</dbReference>
<name>A0A4R6QAK6_9FIRM</name>
<dbReference type="SMART" id="SM00889">
    <property type="entry name" value="EFG_IV"/>
    <property type="match status" value="1"/>
</dbReference>
<dbReference type="InterPro" id="IPR035647">
    <property type="entry name" value="EFG_III/V"/>
</dbReference>
<dbReference type="SUPFAM" id="SSF52540">
    <property type="entry name" value="P-loop containing nucleoside triphosphate hydrolases"/>
    <property type="match status" value="1"/>
</dbReference>
<dbReference type="InterPro" id="IPR005225">
    <property type="entry name" value="Small_GTP-bd"/>
</dbReference>
<dbReference type="NCBIfam" id="TIGR00231">
    <property type="entry name" value="small_GTP"/>
    <property type="match status" value="1"/>
</dbReference>
<dbReference type="Proteomes" id="UP000295500">
    <property type="component" value="Unassembled WGS sequence"/>
</dbReference>
<dbReference type="GO" id="GO:0032790">
    <property type="term" value="P:ribosome disassembly"/>
    <property type="evidence" value="ECO:0007669"/>
    <property type="project" value="TreeGrafter"/>
</dbReference>
<dbReference type="PANTHER" id="PTHR43261:SF1">
    <property type="entry name" value="RIBOSOME-RELEASING FACTOR 2, MITOCHONDRIAL"/>
    <property type="match status" value="1"/>
</dbReference>
<evidence type="ECO:0000256" key="3">
    <source>
        <dbReference type="ARBA" id="ARBA00023134"/>
    </source>
</evidence>
<dbReference type="Gene3D" id="3.40.50.300">
    <property type="entry name" value="P-loop containing nucleotide triphosphate hydrolases"/>
    <property type="match status" value="1"/>
</dbReference>
<accession>A0A4R6QAK6</accession>
<keyword evidence="1" id="KW-0547">Nucleotide-binding</keyword>
<dbReference type="AlphaFoldDB" id="A0A4R6QAK6"/>
<dbReference type="GO" id="GO:0006412">
    <property type="term" value="P:translation"/>
    <property type="evidence" value="ECO:0007669"/>
    <property type="project" value="UniProtKB-KW"/>
</dbReference>
<dbReference type="Gene3D" id="2.40.30.10">
    <property type="entry name" value="Translation factors"/>
    <property type="match status" value="1"/>
</dbReference>
<dbReference type="CDD" id="cd03711">
    <property type="entry name" value="Tet_C"/>
    <property type="match status" value="1"/>
</dbReference>
<dbReference type="PROSITE" id="PS51722">
    <property type="entry name" value="G_TR_2"/>
    <property type="match status" value="1"/>
</dbReference>
<keyword evidence="2" id="KW-0648">Protein biosynthesis</keyword>
<organism evidence="7 8">
    <name type="scientific">Aminicella lysinilytica</name>
    <dbReference type="NCBI Taxonomy" id="433323"/>
    <lineage>
        <taxon>Bacteria</taxon>
        <taxon>Bacillati</taxon>
        <taxon>Bacillota</taxon>
        <taxon>Clostridia</taxon>
        <taxon>Peptostreptococcales</taxon>
        <taxon>Anaerovoracaceae</taxon>
        <taxon>Aminicella</taxon>
    </lineage>
</organism>
<dbReference type="Gene3D" id="3.30.230.10">
    <property type="match status" value="1"/>
</dbReference>
<keyword evidence="4" id="KW-0046">Antibiotic resistance</keyword>
<evidence type="ECO:0000313" key="8">
    <source>
        <dbReference type="Proteomes" id="UP000295500"/>
    </source>
</evidence>
<evidence type="ECO:0000259" key="6">
    <source>
        <dbReference type="PROSITE" id="PS51722"/>
    </source>
</evidence>
<dbReference type="Pfam" id="PF05991">
    <property type="entry name" value="NYN_YacP"/>
    <property type="match status" value="1"/>
</dbReference>
<sequence length="857" mass="94944">MKKITIGILAHVDSGKTTLSEAMLYKTGEIKALGRVDHGDSVLDGNQLERNRGITIFSKEAILEWDDIYVSLLDTPGHVDFSAEMERTLSVLDYAILVISGSDGVQSHTKTLWKLLAHYNIPTFIFVNKMDLAAGTKADLAVNLAEGLSEACVDMTSGSGETFFDDISIHSEVLTEKLLNKGTLTDDDIASAVEKREIFPCYFGSALKLDGIDELLAGLSRFTKAKTPGKDFGARVFKISRDEAGVRLTFVKITGGSVRIRDSINGEKVNSVRIYSGMKYELKDEAGQGMVCALTGLTKAKIGDGLGNEKTGDDDILEPVMTYGVVLPEGKDPNEALRQLMELAEEDPKLYIRWNDETQEINVQVMGEIQLEILKSLIMERFDFSVDFDQGKIVYKETIADTVEGVGHYEPLRHYAEVHLVLSPGERGSGLTFTTSCSEDDLDRNWQRLILSHLAEKVHRGVLTGAPVTDMKMTLAAGRASRKHTEGGDFRQATYRAVRNGLMKAENILLEPWAAYEIQVPTENVGRAMSDIQKMGGTFGEPQSGEEFSIITGRGPISELKDYQRQVNTYARGLGRFSFSMDGYEACHNQAAVIAGSDYEAERDVNNSADSIFCSHGSGDHVKWDLVEEYMDLPSVLKDEDPMEDVEYVARRARAYSGVMATDKELMDIFERTYGPVRSRQPGSPGARNKVVAHGNAGAGEQMPRPRKKKASPLSGPTYLLIDGYNLVHAWDELDDLARTDFAAARERLIDILCNYQGFTEYVVIVVFDAYKVKGGIESSTKVRNINVVYTKEAETADMYIERVTHQMAGKKKVRVVTSDGLEQLIIMGHGALRTSSREFVEEIRKVEKAIYDAFSQ</sequence>
<dbReference type="GO" id="GO:0046677">
    <property type="term" value="P:response to antibiotic"/>
    <property type="evidence" value="ECO:0007669"/>
    <property type="project" value="UniProtKB-KW"/>
</dbReference>
<dbReference type="OrthoDB" id="9801472at2"/>
<dbReference type="InterPro" id="IPR000795">
    <property type="entry name" value="T_Tr_GTP-bd_dom"/>
</dbReference>